<gene>
    <name evidence="2" type="ORF">LMG31841_02893</name>
</gene>
<feature type="domain" description="C2H2-type" evidence="1">
    <location>
        <begin position="108"/>
        <end position="128"/>
    </location>
</feature>
<dbReference type="Proteomes" id="UP000789704">
    <property type="component" value="Unassembled WGS sequence"/>
</dbReference>
<name>A0A9N8RX56_9BURK</name>
<dbReference type="RefSeq" id="WP_228877655.1">
    <property type="nucleotide sequence ID" value="NZ_CAJQZC010000005.1"/>
</dbReference>
<accession>A0A9N8RX56</accession>
<dbReference type="AlphaFoldDB" id="A0A9N8RX56"/>
<evidence type="ECO:0000259" key="1">
    <source>
        <dbReference type="PROSITE" id="PS00028"/>
    </source>
</evidence>
<organism evidence="2 3">
    <name type="scientific">Paraburkholderia saeva</name>
    <dbReference type="NCBI Taxonomy" id="2777537"/>
    <lineage>
        <taxon>Bacteria</taxon>
        <taxon>Pseudomonadati</taxon>
        <taxon>Pseudomonadota</taxon>
        <taxon>Betaproteobacteria</taxon>
        <taxon>Burkholderiales</taxon>
        <taxon>Burkholderiaceae</taxon>
        <taxon>Paraburkholderia</taxon>
    </lineage>
</organism>
<keyword evidence="3" id="KW-1185">Reference proteome</keyword>
<dbReference type="EMBL" id="CAJQZC010000005">
    <property type="protein sequence ID" value="CAG4900573.1"/>
    <property type="molecule type" value="Genomic_DNA"/>
</dbReference>
<dbReference type="InterPro" id="IPR013087">
    <property type="entry name" value="Znf_C2H2_type"/>
</dbReference>
<proteinExistence type="predicted"/>
<evidence type="ECO:0000313" key="3">
    <source>
        <dbReference type="Proteomes" id="UP000789704"/>
    </source>
</evidence>
<comment type="caution">
    <text evidence="2">The sequence shown here is derived from an EMBL/GenBank/DDBJ whole genome shotgun (WGS) entry which is preliminary data.</text>
</comment>
<dbReference type="PROSITE" id="PS00028">
    <property type="entry name" value="ZINC_FINGER_C2H2_1"/>
    <property type="match status" value="1"/>
</dbReference>
<evidence type="ECO:0000313" key="2">
    <source>
        <dbReference type="EMBL" id="CAG4900573.1"/>
    </source>
</evidence>
<protein>
    <recommendedName>
        <fullName evidence="1">C2H2-type domain-containing protein</fullName>
    </recommendedName>
</protein>
<reference evidence="2" key="1">
    <citation type="submission" date="2021-04" db="EMBL/GenBank/DDBJ databases">
        <authorList>
            <person name="Vanwijnsberghe S."/>
        </authorList>
    </citation>
    <scope>NUCLEOTIDE SEQUENCE</scope>
    <source>
        <strain evidence="2">LMG 31841</strain>
    </source>
</reference>
<sequence length="130" mass="14463">MNTIPNVISRTSKSVDWLFDRELEAADNASEAEYDRRERIVGSIRTAEVLDEMAESMTVAQEEAFMEALNRGGNKDVHTLYCLIDQFKEAIVKRRLAEPAPRFSMTYCSQCGKALGPGNSGVSHCYSHGA</sequence>